<dbReference type="Proteomes" id="UP000008141">
    <property type="component" value="Unassembled WGS sequence"/>
</dbReference>
<dbReference type="FunCoup" id="E1ZCC1">
    <property type="interactions" value="1748"/>
</dbReference>
<evidence type="ECO:0000313" key="10">
    <source>
        <dbReference type="EMBL" id="EFN56788.1"/>
    </source>
</evidence>
<dbReference type="GO" id="GO:0005768">
    <property type="term" value="C:endosome"/>
    <property type="evidence" value="ECO:0007669"/>
    <property type="project" value="TreeGrafter"/>
</dbReference>
<dbReference type="InParanoid" id="E1ZCC1"/>
<dbReference type="Pfam" id="PF12451">
    <property type="entry name" value="VPS11_C"/>
    <property type="match status" value="1"/>
</dbReference>
<dbReference type="PANTHER" id="PTHR23323">
    <property type="entry name" value="VACUOLAR PROTEIN SORTING-ASSOCIATED PROTEIN"/>
    <property type="match status" value="1"/>
</dbReference>
<feature type="compositionally biased region" description="Low complexity" evidence="8">
    <location>
        <begin position="792"/>
        <end position="804"/>
    </location>
</feature>
<feature type="repeat" description="CHCR" evidence="6">
    <location>
        <begin position="344"/>
        <end position="497"/>
    </location>
</feature>
<accession>E1ZCC1</accession>
<evidence type="ECO:0000256" key="2">
    <source>
        <dbReference type="ARBA" id="ARBA00022723"/>
    </source>
</evidence>
<keyword evidence="4" id="KW-0862">Zinc</keyword>
<proteinExistence type="predicted"/>
<protein>
    <recommendedName>
        <fullName evidence="9">Vacuolar protein sorting protein 11 C-terminal domain-containing protein</fullName>
    </recommendedName>
</protein>
<dbReference type="eggNOG" id="KOG2114">
    <property type="taxonomic scope" value="Eukaryota"/>
</dbReference>
<feature type="domain" description="Vacuolar protein sorting protein 11 C-terminal" evidence="9">
    <location>
        <begin position="909"/>
        <end position="953"/>
    </location>
</feature>
<comment type="subcellular location">
    <subcellularLocation>
        <location evidence="1">Endomembrane system</location>
        <topology evidence="1">Peripheral membrane protein</topology>
    </subcellularLocation>
</comment>
<evidence type="ECO:0000256" key="5">
    <source>
        <dbReference type="ARBA" id="ARBA00023136"/>
    </source>
</evidence>
<dbReference type="OrthoDB" id="26184at2759"/>
<dbReference type="AlphaFoldDB" id="E1ZCC1"/>
<dbReference type="GO" id="GO:0030897">
    <property type="term" value="C:HOPS complex"/>
    <property type="evidence" value="ECO:0007669"/>
    <property type="project" value="TreeGrafter"/>
</dbReference>
<dbReference type="GeneID" id="17356078"/>
<evidence type="ECO:0000256" key="8">
    <source>
        <dbReference type="SAM" id="MobiDB-lite"/>
    </source>
</evidence>
<reference evidence="10 11" key="1">
    <citation type="journal article" date="2010" name="Plant Cell">
        <title>The Chlorella variabilis NC64A genome reveals adaptation to photosymbiosis, coevolution with viruses, and cryptic sex.</title>
        <authorList>
            <person name="Blanc G."/>
            <person name="Duncan G."/>
            <person name="Agarkova I."/>
            <person name="Borodovsky M."/>
            <person name="Gurnon J."/>
            <person name="Kuo A."/>
            <person name="Lindquist E."/>
            <person name="Lucas S."/>
            <person name="Pangilinan J."/>
            <person name="Polle J."/>
            <person name="Salamov A."/>
            <person name="Terry A."/>
            <person name="Yamada T."/>
            <person name="Dunigan D.D."/>
            <person name="Grigoriev I.V."/>
            <person name="Claverie J.M."/>
            <person name="Van Etten J.L."/>
        </authorList>
    </citation>
    <scope>NUCLEOTIDE SEQUENCE [LARGE SCALE GENOMIC DNA]</scope>
    <source>
        <strain evidence="10 11">NC64A</strain>
    </source>
</reference>
<evidence type="ECO:0000259" key="9">
    <source>
        <dbReference type="Pfam" id="PF12451"/>
    </source>
</evidence>
<dbReference type="GO" id="GO:0048284">
    <property type="term" value="P:organelle fusion"/>
    <property type="evidence" value="ECO:0007669"/>
    <property type="project" value="TreeGrafter"/>
</dbReference>
<keyword evidence="5" id="KW-0472">Membrane</keyword>
<organism evidence="11">
    <name type="scientific">Chlorella variabilis</name>
    <name type="common">Green alga</name>
    <dbReference type="NCBI Taxonomy" id="554065"/>
    <lineage>
        <taxon>Eukaryota</taxon>
        <taxon>Viridiplantae</taxon>
        <taxon>Chlorophyta</taxon>
        <taxon>core chlorophytes</taxon>
        <taxon>Trebouxiophyceae</taxon>
        <taxon>Chlorellales</taxon>
        <taxon>Chlorellaceae</taxon>
        <taxon>Chlorella clade</taxon>
        <taxon>Chlorella</taxon>
    </lineage>
</organism>
<dbReference type="GO" id="GO:0006904">
    <property type="term" value="P:vesicle docking involved in exocytosis"/>
    <property type="evidence" value="ECO:0007669"/>
    <property type="project" value="TreeGrafter"/>
</dbReference>
<dbReference type="KEGG" id="cvr:CHLNCDRAFT_144280"/>
<feature type="region of interest" description="Disordered" evidence="8">
    <location>
        <begin position="792"/>
        <end position="822"/>
    </location>
</feature>
<dbReference type="InterPro" id="IPR024763">
    <property type="entry name" value="VPS11_C"/>
</dbReference>
<dbReference type="GO" id="GO:0008270">
    <property type="term" value="F:zinc ion binding"/>
    <property type="evidence" value="ECO:0007669"/>
    <property type="project" value="UniProtKB-KW"/>
</dbReference>
<evidence type="ECO:0000256" key="6">
    <source>
        <dbReference type="PROSITE-ProRule" id="PRU01006"/>
    </source>
</evidence>
<dbReference type="RefSeq" id="XP_005848890.1">
    <property type="nucleotide sequence ID" value="XM_005848828.1"/>
</dbReference>
<feature type="coiled-coil region" evidence="7">
    <location>
        <begin position="834"/>
        <end position="861"/>
    </location>
</feature>
<dbReference type="OMA" id="YGEHREY"/>
<keyword evidence="7" id="KW-0175">Coiled coil</keyword>
<dbReference type="PANTHER" id="PTHR23323:SF24">
    <property type="entry name" value="VACUOLAR PROTEIN SORTING-ASSOCIATED PROTEIN 11 HOMOLOG"/>
    <property type="match status" value="1"/>
</dbReference>
<name>E1ZCC1_CHLVA</name>
<gene>
    <name evidence="10" type="ORF">CHLNCDRAFT_144280</name>
</gene>
<evidence type="ECO:0000256" key="7">
    <source>
        <dbReference type="SAM" id="Coils"/>
    </source>
</evidence>
<dbReference type="GO" id="GO:0007033">
    <property type="term" value="P:vacuole organization"/>
    <property type="evidence" value="ECO:0007669"/>
    <property type="project" value="TreeGrafter"/>
</dbReference>
<evidence type="ECO:0000256" key="3">
    <source>
        <dbReference type="ARBA" id="ARBA00022771"/>
    </source>
</evidence>
<dbReference type="STRING" id="554065.E1ZCC1"/>
<evidence type="ECO:0000256" key="1">
    <source>
        <dbReference type="ARBA" id="ARBA00004184"/>
    </source>
</evidence>
<keyword evidence="2" id="KW-0479">Metal-binding</keyword>
<dbReference type="PROSITE" id="PS50236">
    <property type="entry name" value="CHCR"/>
    <property type="match status" value="1"/>
</dbReference>
<evidence type="ECO:0000256" key="4">
    <source>
        <dbReference type="ARBA" id="ARBA00022833"/>
    </source>
</evidence>
<dbReference type="EMBL" id="GL433841">
    <property type="protein sequence ID" value="EFN56788.1"/>
    <property type="molecule type" value="Genomic_DNA"/>
</dbReference>
<dbReference type="Pfam" id="PF23356">
    <property type="entry name" value="TPR_PEP5_VPS11"/>
    <property type="match status" value="2"/>
</dbReference>
<dbReference type="GO" id="GO:0006886">
    <property type="term" value="P:intracellular protein transport"/>
    <property type="evidence" value="ECO:0007669"/>
    <property type="project" value="UniProtKB-UniRule"/>
</dbReference>
<keyword evidence="11" id="KW-1185">Reference proteome</keyword>
<evidence type="ECO:0000313" key="11">
    <source>
        <dbReference type="Proteomes" id="UP000008141"/>
    </source>
</evidence>
<dbReference type="InterPro" id="IPR057308">
    <property type="entry name" value="CHCR_PEP5_VPS11"/>
</dbReference>
<dbReference type="InterPro" id="IPR000547">
    <property type="entry name" value="Clathrin_H-chain/VPS_repeat"/>
</dbReference>
<dbReference type="GO" id="GO:0030674">
    <property type="term" value="F:protein-macromolecule adaptor activity"/>
    <property type="evidence" value="ECO:0007669"/>
    <property type="project" value="TreeGrafter"/>
</dbReference>
<dbReference type="GO" id="GO:0007032">
    <property type="term" value="P:endosome organization"/>
    <property type="evidence" value="ECO:0007669"/>
    <property type="project" value="TreeGrafter"/>
</dbReference>
<sequence>MFLSDAVPRKQHTRGRVHGLEWVKGKLLTVGEDGEGLRNVHLKGWAVEGLRPGASPAVAAQPCRLLPSAPKASAAAGEGSLSAAALHCAEWPAVSVALGLSTGAVHTLKADVAKGRVAAPVPAAALRDGGGPGGITALHFVAGSGGNSGSSGTSAGAADLHLFAVGGARLAAFDVRTGHRVVEEECGAPRGCTAEGRKAAFAVRGEKLAVAAARHYLVVVLADDTAGGGSGSAAGAQAAVAQVYDLHNKVVAASAPVAPPVQWVATHAAPGCIDIADASGGVTRLAEKPFGEKLEAMYKSRAYQLAAAVAETEQVDAGTLAGIRRQYADFLYAKRDYDQAMEQYTLTIGHLEPSYVIQRFLDVQRIHGLTDYLERLHAQGAASSDHTTLLLNCFTKLKDVAKLDAFIQGDGSMTPDSLHFDVDTAIKVCRSAGYYEHALYVALAAGEPHTYLDILLEDCARFGEGLEFIKGLSRREAAAALQKYGKALLVHVPVEATALLMELCLRDPADPAAYAANMADFTHLYADRPEDLQYACVTILNMNPDSPSRQTLYHTLLDLYLSPATPSSVAAAAAADAPGSSSSAAAADNAAAGAGGDAQPPAGAGAGAAQQAATGRAAAAAEAAAAAGRSGGSTSRQHEALDLLKRGWPPGEEAAYDVNYALVACRMRAFRPGLLFLYEVWGVGNLRLYREAAAVLMDAGDHAGIIAACERFGDARTGGDPQLWHDALDYFASQPTDCSAQVQELLARIEAGGILPPLVVLQVLSRNPAFNLSLVKDYVTRQLQADNRRVRWQAAGDRQQAQAQEEARPQRACGAHLPPPPNPPNPHLLACRSIRSDQEEAERLKSEIERTRLAVERLQGEPMVFQSSRDSQTNAPLELPSVHFLCGHSYNLRTLGDGDPVCPLCAGEHRKAQELRRSNRASAADKDSFFKQLRTAPDGFGLVAEYFGKGLLNNTSVSTN</sequence>
<keyword evidence="3" id="KW-0863">Zinc-finger</keyword>